<evidence type="ECO:0000256" key="5">
    <source>
        <dbReference type="ARBA" id="ARBA00022821"/>
    </source>
</evidence>
<evidence type="ECO:0000256" key="4">
    <source>
        <dbReference type="ARBA" id="ARBA00022741"/>
    </source>
</evidence>
<dbReference type="InterPro" id="IPR038005">
    <property type="entry name" value="RX-like_CC"/>
</dbReference>
<gene>
    <name evidence="11" type="ORF">URODEC1_LOCUS106751</name>
</gene>
<feature type="domain" description="Disease resistance R13L4/SHOC-2-like LRR" evidence="10">
    <location>
        <begin position="554"/>
        <end position="904"/>
    </location>
</feature>
<protein>
    <recommendedName>
        <fullName evidence="13">AAA+ ATPase domain-containing protein</fullName>
    </recommendedName>
</protein>
<dbReference type="Proteomes" id="UP001497457">
    <property type="component" value="Chromosome 7b"/>
</dbReference>
<feature type="domain" description="NB-ARC" evidence="7">
    <location>
        <begin position="192"/>
        <end position="347"/>
    </location>
</feature>
<dbReference type="Gene3D" id="3.80.10.10">
    <property type="entry name" value="Ribonuclease Inhibitor"/>
    <property type="match status" value="1"/>
</dbReference>
<evidence type="ECO:0000256" key="3">
    <source>
        <dbReference type="ARBA" id="ARBA00022737"/>
    </source>
</evidence>
<dbReference type="InterPro" id="IPR041118">
    <property type="entry name" value="Rx_N"/>
</dbReference>
<sequence length="920" mass="103793">MEGAIVSAATGAMSSVLAKLGELLHGKYKLAKGVRKDIEFLRSELSFMNGLLCTLADVEELDPLNKEWRDTVRELAYDVEDCIDRSVTQLDRADDAKGGFGAKLARKLKKIRVSHQVAHQIQELKARVVEESKRHKRYKLDGRVGSSSSAFANKVDLRMCALWEETKNVVGLDGPLDEITRLLMPAEGEELSQQVKTVSIVGCAGLGKTTLANQVYQRIKGKFECQAFVSVSQNPHLKDVLMKICSQVGATASMGDDELILVNKLRERLQCKRYIVVVDDIWDSDPWKIIGQALVKTSLGSIIIVTTRLKDVAESCCSSHGGRVYDMKPLDDKDSRRLFLKRIFDSEEKCPHELERASEGILKKCDNIPLAIISISSFLAVDVPQSPDHWNKVKEAISYPLPGNKFVVDTMKSVLSLSYFNLPHHLRTCLLYLSSFPEDSEIVRDRLISRWIAEGFVKEEPGDSLYEAGLRYFNVLINRSLIQPWHEQNGVVLSCRVHDVILNFLVSKSVEENFLTLLDPSELPPSRHSKVRRLSLQHIYQENAVSRIKSIKPHVRSLACFVDCCKELHPLTEFEVVRVLDLENCESLRNIHLANIEVLLQLRYLNISRTSVSELPAGIGQLQHLETLDIRGTKVETLPSTIVLLEKLACLFVSWKVQFPAEGFSKMKGLEQLSRVSLHGQPLSFLNELGQLTNLSTLDIEAYCEDSGWVSFSSSLHTLCSHKLVHVDIYKSGSTPIPMDSWSPAALQSLRTFSIDHISSLPMWMGSLVNLELLKLITERFNPEDLRVLGGMPAPETLDLQFKDTYAGPNFTIDRNEFQRLKLFRVGQLYQLQFMPGSMPNLKHLDIILTFNTDSYNDFGIQHLASLTKVNVLLYAYQIMLRGGAQDPEAKIRSLLDAHPNRPMLIYTEYILTIEDDCPY</sequence>
<dbReference type="PANTHER" id="PTHR23155">
    <property type="entry name" value="DISEASE RESISTANCE PROTEIN RP"/>
    <property type="match status" value="1"/>
</dbReference>
<evidence type="ECO:0000256" key="6">
    <source>
        <dbReference type="ARBA" id="ARBA00023054"/>
    </source>
</evidence>
<evidence type="ECO:0000313" key="11">
    <source>
        <dbReference type="EMBL" id="CAL5077672.1"/>
    </source>
</evidence>
<feature type="domain" description="Disease resistance N-terminal" evidence="8">
    <location>
        <begin position="12"/>
        <end position="94"/>
    </location>
</feature>
<evidence type="ECO:0000259" key="9">
    <source>
        <dbReference type="Pfam" id="PF23559"/>
    </source>
</evidence>
<keyword evidence="6" id="KW-0175">Coiled coil</keyword>
<evidence type="ECO:0000313" key="12">
    <source>
        <dbReference type="Proteomes" id="UP001497457"/>
    </source>
</evidence>
<dbReference type="Gene3D" id="1.10.8.430">
    <property type="entry name" value="Helical domain of apoptotic protease-activating factors"/>
    <property type="match status" value="1"/>
</dbReference>
<dbReference type="GO" id="GO:0042742">
    <property type="term" value="P:defense response to bacterium"/>
    <property type="evidence" value="ECO:0007669"/>
    <property type="project" value="UniProtKB-ARBA"/>
</dbReference>
<dbReference type="Gene3D" id="3.40.50.300">
    <property type="entry name" value="P-loop containing nucleotide triphosphate hydrolases"/>
    <property type="match status" value="1"/>
</dbReference>
<name>A0ABC9FM78_9POAL</name>
<dbReference type="Pfam" id="PF18052">
    <property type="entry name" value="Rx_N"/>
    <property type="match status" value="1"/>
</dbReference>
<dbReference type="InterPro" id="IPR058922">
    <property type="entry name" value="WHD_DRP"/>
</dbReference>
<dbReference type="Gene3D" id="1.20.5.4130">
    <property type="match status" value="1"/>
</dbReference>
<reference evidence="11 12" key="2">
    <citation type="submission" date="2024-10" db="EMBL/GenBank/DDBJ databases">
        <authorList>
            <person name="Ryan C."/>
        </authorList>
    </citation>
    <scope>NUCLEOTIDE SEQUENCE [LARGE SCALE GENOMIC DNA]</scope>
</reference>
<keyword evidence="12" id="KW-1185">Reference proteome</keyword>
<dbReference type="CDD" id="cd14798">
    <property type="entry name" value="RX-CC_like"/>
    <property type="match status" value="1"/>
</dbReference>
<accession>A0ABC9FM78</accession>
<dbReference type="InterPro" id="IPR036388">
    <property type="entry name" value="WH-like_DNA-bd_sf"/>
</dbReference>
<dbReference type="InterPro" id="IPR027417">
    <property type="entry name" value="P-loop_NTPase"/>
</dbReference>
<dbReference type="FunFam" id="1.10.10.10:FF:000322">
    <property type="entry name" value="Probable disease resistance protein At1g63360"/>
    <property type="match status" value="1"/>
</dbReference>
<evidence type="ECO:0000259" key="8">
    <source>
        <dbReference type="Pfam" id="PF18052"/>
    </source>
</evidence>
<dbReference type="EMBL" id="OZ075117">
    <property type="protein sequence ID" value="CAL5077672.1"/>
    <property type="molecule type" value="Genomic_DNA"/>
</dbReference>
<dbReference type="PANTHER" id="PTHR23155:SF1028">
    <property type="entry name" value="OS08G0174800 PROTEIN"/>
    <property type="match status" value="1"/>
</dbReference>
<proteinExistence type="inferred from homology"/>
<dbReference type="Gene3D" id="1.10.10.10">
    <property type="entry name" value="Winged helix-like DNA-binding domain superfamily/Winged helix DNA-binding domain"/>
    <property type="match status" value="1"/>
</dbReference>
<dbReference type="InterPro" id="IPR042197">
    <property type="entry name" value="Apaf_helical"/>
</dbReference>
<evidence type="ECO:0000256" key="2">
    <source>
        <dbReference type="ARBA" id="ARBA00022614"/>
    </source>
</evidence>
<dbReference type="InterPro" id="IPR044974">
    <property type="entry name" value="Disease_R_plants"/>
</dbReference>
<keyword evidence="5" id="KW-0611">Plant defense</keyword>
<comment type="similarity">
    <text evidence="1">Belongs to the disease resistance NB-LRR family.</text>
</comment>
<dbReference type="GO" id="GO:0009626">
    <property type="term" value="P:plant-type hypersensitive response"/>
    <property type="evidence" value="ECO:0007669"/>
    <property type="project" value="UniProtKB-ARBA"/>
</dbReference>
<dbReference type="GO" id="GO:0002758">
    <property type="term" value="P:innate immune response-activating signaling pathway"/>
    <property type="evidence" value="ECO:0007669"/>
    <property type="project" value="UniProtKB-ARBA"/>
</dbReference>
<feature type="domain" description="Disease resistance protein winged helix" evidence="9">
    <location>
        <begin position="436"/>
        <end position="503"/>
    </location>
</feature>
<keyword evidence="2" id="KW-0433">Leucine-rich repeat</keyword>
<evidence type="ECO:0000256" key="1">
    <source>
        <dbReference type="ARBA" id="ARBA00008894"/>
    </source>
</evidence>
<evidence type="ECO:0000259" key="7">
    <source>
        <dbReference type="Pfam" id="PF00931"/>
    </source>
</evidence>
<dbReference type="Pfam" id="PF23598">
    <property type="entry name" value="LRR_14"/>
    <property type="match status" value="1"/>
</dbReference>
<dbReference type="GO" id="GO:0000166">
    <property type="term" value="F:nucleotide binding"/>
    <property type="evidence" value="ECO:0007669"/>
    <property type="project" value="UniProtKB-KW"/>
</dbReference>
<organism evidence="11 12">
    <name type="scientific">Urochloa decumbens</name>
    <dbReference type="NCBI Taxonomy" id="240449"/>
    <lineage>
        <taxon>Eukaryota</taxon>
        <taxon>Viridiplantae</taxon>
        <taxon>Streptophyta</taxon>
        <taxon>Embryophyta</taxon>
        <taxon>Tracheophyta</taxon>
        <taxon>Spermatophyta</taxon>
        <taxon>Magnoliopsida</taxon>
        <taxon>Liliopsida</taxon>
        <taxon>Poales</taxon>
        <taxon>Poaceae</taxon>
        <taxon>PACMAD clade</taxon>
        <taxon>Panicoideae</taxon>
        <taxon>Panicodae</taxon>
        <taxon>Paniceae</taxon>
        <taxon>Melinidinae</taxon>
        <taxon>Urochloa</taxon>
    </lineage>
</organism>
<keyword evidence="4" id="KW-0547">Nucleotide-binding</keyword>
<dbReference type="InterPro" id="IPR002182">
    <property type="entry name" value="NB-ARC"/>
</dbReference>
<keyword evidence="3" id="KW-0677">Repeat</keyword>
<dbReference type="AlphaFoldDB" id="A0ABC9FM78"/>
<dbReference type="SUPFAM" id="SSF52540">
    <property type="entry name" value="P-loop containing nucleoside triphosphate hydrolases"/>
    <property type="match status" value="1"/>
</dbReference>
<evidence type="ECO:0008006" key="13">
    <source>
        <dbReference type="Google" id="ProtNLM"/>
    </source>
</evidence>
<dbReference type="Pfam" id="PF00931">
    <property type="entry name" value="NB-ARC"/>
    <property type="match status" value="1"/>
</dbReference>
<dbReference type="SUPFAM" id="SSF52058">
    <property type="entry name" value="L domain-like"/>
    <property type="match status" value="1"/>
</dbReference>
<dbReference type="InterPro" id="IPR032675">
    <property type="entry name" value="LRR_dom_sf"/>
</dbReference>
<reference evidence="12" key="1">
    <citation type="submission" date="2024-06" db="EMBL/GenBank/DDBJ databases">
        <authorList>
            <person name="Ryan C."/>
        </authorList>
    </citation>
    <scope>NUCLEOTIDE SEQUENCE [LARGE SCALE GENOMIC DNA]</scope>
</reference>
<dbReference type="PRINTS" id="PR00364">
    <property type="entry name" value="DISEASERSIST"/>
</dbReference>
<dbReference type="Pfam" id="PF23559">
    <property type="entry name" value="WHD_DRP"/>
    <property type="match status" value="1"/>
</dbReference>
<dbReference type="InterPro" id="IPR055414">
    <property type="entry name" value="LRR_R13L4/SHOC2-like"/>
</dbReference>
<evidence type="ECO:0000259" key="10">
    <source>
        <dbReference type="Pfam" id="PF23598"/>
    </source>
</evidence>